<comment type="subcellular location">
    <subcellularLocation>
        <location evidence="1">Cell membrane</location>
        <topology evidence="1">Multi-pass membrane protein</topology>
    </subcellularLocation>
</comment>
<feature type="transmembrane region" description="Helical" evidence="7">
    <location>
        <begin position="354"/>
        <end position="371"/>
    </location>
</feature>
<feature type="transmembrane region" description="Helical" evidence="7">
    <location>
        <begin position="439"/>
        <end position="465"/>
    </location>
</feature>
<feature type="domain" description="DUF4131" evidence="9">
    <location>
        <begin position="57"/>
        <end position="191"/>
    </location>
</feature>
<evidence type="ECO:0000256" key="4">
    <source>
        <dbReference type="ARBA" id="ARBA00022989"/>
    </source>
</evidence>
<feature type="domain" description="ComEC/Rec2-related protein" evidence="8">
    <location>
        <begin position="249"/>
        <end position="526"/>
    </location>
</feature>
<protein>
    <submittedName>
        <fullName evidence="10">ComEC/Rec2 family competence protein</fullName>
    </submittedName>
</protein>
<evidence type="ECO:0000313" key="10">
    <source>
        <dbReference type="EMBL" id="HGC42549.1"/>
    </source>
</evidence>
<feature type="region of interest" description="Disordered" evidence="6">
    <location>
        <begin position="727"/>
        <end position="746"/>
    </location>
</feature>
<feature type="transmembrane region" description="Helical" evidence="7">
    <location>
        <begin position="377"/>
        <end position="399"/>
    </location>
</feature>
<dbReference type="GO" id="GO:0005886">
    <property type="term" value="C:plasma membrane"/>
    <property type="evidence" value="ECO:0007669"/>
    <property type="project" value="UniProtKB-SubCell"/>
</dbReference>
<keyword evidence="4 7" id="KW-1133">Transmembrane helix</keyword>
<feature type="compositionally biased region" description="Low complexity" evidence="6">
    <location>
        <begin position="727"/>
        <end position="738"/>
    </location>
</feature>
<dbReference type="PANTHER" id="PTHR30619">
    <property type="entry name" value="DNA INTERNALIZATION/COMPETENCE PROTEIN COMEC/REC2"/>
    <property type="match status" value="1"/>
</dbReference>
<evidence type="ECO:0000256" key="1">
    <source>
        <dbReference type="ARBA" id="ARBA00004651"/>
    </source>
</evidence>
<dbReference type="InterPro" id="IPR025405">
    <property type="entry name" value="DUF4131"/>
</dbReference>
<sequence length="746" mass="79365">MDWVERVGRAGLAEWTARAALPFFALVEAEAGRFALWLPVFLGIGDIFYFSLRAEPPLWAGAAVAGLALAIFLLLRGFSLARLLPFLLFVTALGFGAAQFATFRAPPLLELPRRAVMLSGRVTAIEGLPEGSRVVLDGVRLNDGPALPRRLRIRLRHEEAENFAIGETLALRALLMPPPPPAYPGAWDLERDDFFHALGGYGTALGPVRRIAGPPAPGIEAVIEALRASIAAQVTAALPDARGAIAATLLSGFSAAIPEADRAAFRDAGLAHLLAIAGLHIGIVMGLVLGFTRLLLAAFEWPALHWPARQIAALTALAAGGFYLLLTGAHVPIRRSFAMAALVTLGLLVGRRALSLRGLALAAAAVILSAPEEIEGVSFQMSFSAVLALVSGYEALWPWLLGITARWRRHLVMLALTSLLAGTASAPFAAAHFGRVQIYFVLANLLAVPVTAFWVMPFGLIALALMPFRLEFLALAPMGWGIGVILWIARTVSALPAATLAVAHIPPWGLALFALGIAWLGIWRSRLRLGGVAILALALLSPLLTTPPDILVSADARLIALRTRDAAYILARAGASRFTEDAWAEYWAKGALRPRSEAPENLVACDETTCRVRPRAQDAWALLVPRGAAREDAPEPSDAAPDLAKTDLAAPARAAPAPTPGADCDVALVISPEPLHGRCPGIAHIDRFTVWREGAAAVWLGPRDARVLTEQAWRGARPWVPLPPAARHAAPHPALPLAAEDEAPPR</sequence>
<feature type="transmembrane region" description="Helical" evidence="7">
    <location>
        <begin position="472"/>
        <end position="489"/>
    </location>
</feature>
<dbReference type="PANTHER" id="PTHR30619:SF1">
    <property type="entry name" value="RECOMBINATION PROTEIN 2"/>
    <property type="match status" value="1"/>
</dbReference>
<accession>A0A8J4H943</accession>
<feature type="transmembrane region" description="Helical" evidence="7">
    <location>
        <begin position="311"/>
        <end position="333"/>
    </location>
</feature>
<evidence type="ECO:0000256" key="6">
    <source>
        <dbReference type="SAM" id="MobiDB-lite"/>
    </source>
</evidence>
<evidence type="ECO:0000256" key="7">
    <source>
        <dbReference type="SAM" id="Phobius"/>
    </source>
</evidence>
<comment type="caution">
    <text evidence="10">The sequence shown here is derived from an EMBL/GenBank/DDBJ whole genome shotgun (WGS) entry which is preliminary data.</text>
</comment>
<evidence type="ECO:0000256" key="2">
    <source>
        <dbReference type="ARBA" id="ARBA00022475"/>
    </source>
</evidence>
<dbReference type="NCBIfam" id="TIGR00360">
    <property type="entry name" value="ComEC_N-term"/>
    <property type="match status" value="1"/>
</dbReference>
<keyword evidence="5 7" id="KW-0472">Membrane</keyword>
<feature type="transmembrane region" description="Helical" evidence="7">
    <location>
        <begin position="270"/>
        <end position="291"/>
    </location>
</feature>
<gene>
    <name evidence="10" type="ORF">ENY07_04900</name>
</gene>
<feature type="transmembrane region" description="Helical" evidence="7">
    <location>
        <begin position="59"/>
        <end position="78"/>
    </location>
</feature>
<evidence type="ECO:0000259" key="8">
    <source>
        <dbReference type="Pfam" id="PF03772"/>
    </source>
</evidence>
<dbReference type="AlphaFoldDB" id="A0A8J4H943"/>
<name>A0A8J4H943_9PROT</name>
<keyword evidence="2" id="KW-1003">Cell membrane</keyword>
<keyword evidence="3 7" id="KW-0812">Transmembrane</keyword>
<dbReference type="Pfam" id="PF03772">
    <property type="entry name" value="Competence"/>
    <property type="match status" value="1"/>
</dbReference>
<feature type="transmembrane region" description="Helical" evidence="7">
    <location>
        <begin position="411"/>
        <end position="433"/>
    </location>
</feature>
<evidence type="ECO:0000259" key="9">
    <source>
        <dbReference type="Pfam" id="PF13567"/>
    </source>
</evidence>
<feature type="transmembrane region" description="Helical" evidence="7">
    <location>
        <begin position="527"/>
        <end position="544"/>
    </location>
</feature>
<evidence type="ECO:0000256" key="5">
    <source>
        <dbReference type="ARBA" id="ARBA00023136"/>
    </source>
</evidence>
<dbReference type="InterPro" id="IPR004477">
    <property type="entry name" value="ComEC_N"/>
</dbReference>
<evidence type="ECO:0000256" key="3">
    <source>
        <dbReference type="ARBA" id="ARBA00022692"/>
    </source>
</evidence>
<proteinExistence type="predicted"/>
<dbReference type="InterPro" id="IPR052159">
    <property type="entry name" value="Competence_DNA_uptake"/>
</dbReference>
<dbReference type="Pfam" id="PF13567">
    <property type="entry name" value="DUF4131"/>
    <property type="match status" value="1"/>
</dbReference>
<organism evidence="10">
    <name type="scientific">Acidicaldus sp</name>
    <dbReference type="NCBI Taxonomy" id="1872105"/>
    <lineage>
        <taxon>Bacteria</taxon>
        <taxon>Pseudomonadati</taxon>
        <taxon>Pseudomonadota</taxon>
        <taxon>Alphaproteobacteria</taxon>
        <taxon>Acetobacterales</taxon>
        <taxon>Acetobacteraceae</taxon>
        <taxon>Acidicaldus</taxon>
    </lineage>
</organism>
<reference evidence="10" key="1">
    <citation type="journal article" date="2020" name="mSystems">
        <title>Genome- and Community-Level Interaction Insights into Carbon Utilization and Element Cycling Functions of Hydrothermarchaeota in Hydrothermal Sediment.</title>
        <authorList>
            <person name="Zhou Z."/>
            <person name="Liu Y."/>
            <person name="Xu W."/>
            <person name="Pan J."/>
            <person name="Luo Z.H."/>
            <person name="Li M."/>
        </authorList>
    </citation>
    <scope>NUCLEOTIDE SEQUENCE</scope>
    <source>
        <strain evidence="10">SpSt-997</strain>
    </source>
</reference>
<dbReference type="EMBL" id="DTQM01000092">
    <property type="protein sequence ID" value="HGC42549.1"/>
    <property type="molecule type" value="Genomic_DNA"/>
</dbReference>
<feature type="transmembrane region" description="Helical" evidence="7">
    <location>
        <begin position="495"/>
        <end position="520"/>
    </location>
</feature>